<dbReference type="InterPro" id="IPR000764">
    <property type="entry name" value="Uridine_kinase-like"/>
</dbReference>
<keyword evidence="12" id="KW-1185">Reference proteome</keyword>
<keyword evidence="5 8" id="KW-0547">Nucleotide-binding</keyword>
<dbReference type="Pfam" id="PF14681">
    <property type="entry name" value="UPRTase"/>
    <property type="match status" value="1"/>
</dbReference>
<evidence type="ECO:0000256" key="3">
    <source>
        <dbReference type="ARBA" id="ARBA00005408"/>
    </source>
</evidence>
<dbReference type="GO" id="GO:0005524">
    <property type="term" value="F:ATP binding"/>
    <property type="evidence" value="ECO:0007669"/>
    <property type="project" value="UniProtKB-KW"/>
</dbReference>
<keyword evidence="7 8" id="KW-0067">ATP-binding</keyword>
<dbReference type="FunFam" id="3.40.50.300:FF:000339">
    <property type="entry name" value="Uridine kinase"/>
    <property type="match status" value="1"/>
</dbReference>
<dbReference type="PRINTS" id="PR00988">
    <property type="entry name" value="URIDINKINASE"/>
</dbReference>
<dbReference type="NCBIfam" id="NF004018">
    <property type="entry name" value="PRK05480.1"/>
    <property type="match status" value="1"/>
</dbReference>
<comment type="similarity">
    <text evidence="3 8">Belongs to the uridine kinase family.</text>
</comment>
<evidence type="ECO:0000259" key="10">
    <source>
        <dbReference type="Pfam" id="PF14681"/>
    </source>
</evidence>
<dbReference type="Gene3D" id="3.40.50.300">
    <property type="entry name" value="P-loop containing nucleotide triphosphate hydrolases"/>
    <property type="match status" value="1"/>
</dbReference>
<dbReference type="Pfam" id="PF00485">
    <property type="entry name" value="PRK"/>
    <property type="match status" value="1"/>
</dbReference>
<feature type="domain" description="Phosphoribulokinase/uridine kinase" evidence="9">
    <location>
        <begin position="61"/>
        <end position="249"/>
    </location>
</feature>
<dbReference type="UniPathway" id="UPA00574">
    <property type="reaction ID" value="UER00637"/>
</dbReference>
<dbReference type="InterPro" id="IPR006083">
    <property type="entry name" value="PRK/URK"/>
</dbReference>
<dbReference type="PANTHER" id="PTHR10285">
    <property type="entry name" value="URIDINE KINASE"/>
    <property type="match status" value="1"/>
</dbReference>
<comment type="pathway">
    <text evidence="2 8">Pyrimidine metabolism; CTP biosynthesis via salvage pathway; CTP from cytidine: step 1/3.</text>
</comment>
<organism evidence="11 12">
    <name type="scientific">Saccharomyces pastorianus</name>
    <name type="common">Lager yeast</name>
    <name type="synonym">Saccharomyces cerevisiae x Saccharomyces eubayanus</name>
    <dbReference type="NCBI Taxonomy" id="27292"/>
    <lineage>
        <taxon>Eukaryota</taxon>
        <taxon>Fungi</taxon>
        <taxon>Dikarya</taxon>
        <taxon>Ascomycota</taxon>
        <taxon>Saccharomycotina</taxon>
        <taxon>Saccharomycetes</taxon>
        <taxon>Saccharomycetales</taxon>
        <taxon>Saccharomycetaceae</taxon>
        <taxon>Saccharomyces</taxon>
    </lineage>
</organism>
<dbReference type="OrthoDB" id="738517at2759"/>
<comment type="catalytic activity">
    <reaction evidence="8">
        <text>uridine + ATP = UMP + ADP + H(+)</text>
        <dbReference type="Rhea" id="RHEA:16825"/>
        <dbReference type="ChEBI" id="CHEBI:15378"/>
        <dbReference type="ChEBI" id="CHEBI:16704"/>
        <dbReference type="ChEBI" id="CHEBI:30616"/>
        <dbReference type="ChEBI" id="CHEBI:57865"/>
        <dbReference type="ChEBI" id="CHEBI:456216"/>
        <dbReference type="EC" id="2.7.1.48"/>
    </reaction>
</comment>
<dbReference type="FunFam" id="3.40.50.2020:FF:000010">
    <property type="entry name" value="Uridine-cytidine kinase"/>
    <property type="match status" value="1"/>
</dbReference>
<evidence type="ECO:0000256" key="4">
    <source>
        <dbReference type="ARBA" id="ARBA00022679"/>
    </source>
</evidence>
<dbReference type="Proteomes" id="UP000501346">
    <property type="component" value="Chromosome SeXIV"/>
</dbReference>
<comment type="pathway">
    <text evidence="1 8">Pyrimidine metabolism; UMP biosynthesis via salvage pathway; UMP from uridine: step 1/1.</text>
</comment>
<evidence type="ECO:0000256" key="5">
    <source>
        <dbReference type="ARBA" id="ARBA00022741"/>
    </source>
</evidence>
<evidence type="ECO:0000256" key="1">
    <source>
        <dbReference type="ARBA" id="ARBA00004690"/>
    </source>
</evidence>
<dbReference type="UniPathway" id="UPA00579">
    <property type="reaction ID" value="UER00640"/>
</dbReference>
<evidence type="ECO:0000256" key="2">
    <source>
        <dbReference type="ARBA" id="ARBA00004784"/>
    </source>
</evidence>
<reference evidence="11 12" key="1">
    <citation type="journal article" date="2019" name="BMC Genomics">
        <title>Chromosome level assembly and comparative genome analysis confirm lager-brewing yeasts originated from a single hybridization.</title>
        <authorList>
            <person name="Salazar A.N."/>
            <person name="Gorter de Vries A.R."/>
            <person name="van den Broek M."/>
            <person name="Brouwers N."/>
            <person name="de la Torre Cortes P."/>
            <person name="Kuijpers N.G.A."/>
            <person name="Daran J.G."/>
            <person name="Abeel T."/>
        </authorList>
    </citation>
    <scope>NUCLEOTIDE SEQUENCE [LARGE SCALE GENOMIC DNA]</scope>
    <source>
        <strain evidence="11 12">CBS 1483</strain>
    </source>
</reference>
<dbReference type="NCBIfam" id="TIGR00235">
    <property type="entry name" value="udk"/>
    <property type="match status" value="1"/>
</dbReference>
<dbReference type="InterPro" id="IPR029057">
    <property type="entry name" value="PRTase-like"/>
</dbReference>
<evidence type="ECO:0000256" key="6">
    <source>
        <dbReference type="ARBA" id="ARBA00022777"/>
    </source>
</evidence>
<protein>
    <recommendedName>
        <fullName evidence="8">Uridine kinase</fullName>
        <ecNumber evidence="8">2.7.1.48</ecNumber>
    </recommendedName>
</protein>
<dbReference type="CDD" id="cd02023">
    <property type="entry name" value="UMPK"/>
    <property type="match status" value="1"/>
</dbReference>
<feature type="domain" description="Phosphoribosyltransferase" evidence="10">
    <location>
        <begin position="295"/>
        <end position="477"/>
    </location>
</feature>
<evidence type="ECO:0000313" key="11">
    <source>
        <dbReference type="EMBL" id="QID87781.1"/>
    </source>
</evidence>
<evidence type="ECO:0000313" key="12">
    <source>
        <dbReference type="Proteomes" id="UP000501346"/>
    </source>
</evidence>
<sequence>MSHRIAPSKERSSSFISILDDETRDTLKSDAAMNSETDVKKSENFEGKSSRYIPPWTTPYIIGIGGTSGSGKTSVAAKIVSSINVPWTVLISLDNFYKPLNAEDRARAFRNEYDFDEPDAIDLDLAYKCILNLKEGKRTNIPVYSFVHHNRVPDKNIVIYGASVVVIEGIYALHDPRLLDLMDLKIYVDADLDVCLARRLSRDIVSRGRDLDGCIQQWEKFVKPDAEKFVKPTMKNANAIIPSMSDNGTAVGLMINHIKSKLELKSDEHLRELIRLGSSHSQYLINRDMIHELPRTNQVISLHTMLLNKNLNCADFVFYFDRLATLLLSWALDDIPVTHTNIITPGEHSMENVISCQFDQVTAVNIIRSGDCFMKPLRKTIPNITIGKLLIQSDSQTGEPQLHCEFLPPSIEKFGKVFLMEGQIISGAAMIMAIQVLLDHGIDLEKISVVVYLATEVGIRRILNAFDNKVNIFAGMIVTREKLQTHQYKWALTRFLDSKYFGCD</sequence>
<dbReference type="InterPro" id="IPR027417">
    <property type="entry name" value="P-loop_NTPase"/>
</dbReference>
<gene>
    <name evidence="11" type="primary">URK1_2</name>
    <name evidence="11" type="ORF">GRS66_010469</name>
</gene>
<dbReference type="GO" id="GO:0004849">
    <property type="term" value="F:uridine kinase activity"/>
    <property type="evidence" value="ECO:0007669"/>
    <property type="project" value="UniProtKB-EC"/>
</dbReference>
<dbReference type="AlphaFoldDB" id="A0A6C1EFY3"/>
<dbReference type="EMBL" id="CP049011">
    <property type="protein sequence ID" value="QID87781.1"/>
    <property type="molecule type" value="Genomic_DNA"/>
</dbReference>
<dbReference type="Gene3D" id="3.40.50.2020">
    <property type="match status" value="1"/>
</dbReference>
<dbReference type="SUPFAM" id="SSF52540">
    <property type="entry name" value="P-loop containing nucleoside triphosphate hydrolases"/>
    <property type="match status" value="1"/>
</dbReference>
<dbReference type="InterPro" id="IPR000836">
    <property type="entry name" value="PRTase_dom"/>
</dbReference>
<dbReference type="GO" id="GO:0044206">
    <property type="term" value="P:UMP salvage"/>
    <property type="evidence" value="ECO:0007669"/>
    <property type="project" value="UniProtKB-UniPathway"/>
</dbReference>
<dbReference type="GO" id="GO:0044211">
    <property type="term" value="P:CTP salvage"/>
    <property type="evidence" value="ECO:0007669"/>
    <property type="project" value="UniProtKB-UniPathway"/>
</dbReference>
<keyword evidence="4 8" id="KW-0808">Transferase</keyword>
<keyword evidence="6 8" id="KW-0418">Kinase</keyword>
<evidence type="ECO:0000256" key="7">
    <source>
        <dbReference type="ARBA" id="ARBA00022840"/>
    </source>
</evidence>
<evidence type="ECO:0000259" key="9">
    <source>
        <dbReference type="Pfam" id="PF00485"/>
    </source>
</evidence>
<evidence type="ECO:0000256" key="8">
    <source>
        <dbReference type="RuleBase" id="RU003825"/>
    </source>
</evidence>
<name>A0A6C1EFY3_SACPS</name>
<dbReference type="SUPFAM" id="SSF53271">
    <property type="entry name" value="PRTase-like"/>
    <property type="match status" value="1"/>
</dbReference>
<proteinExistence type="inferred from homology"/>
<accession>A0A6C1EFY3</accession>
<comment type="catalytic activity">
    <reaction evidence="8">
        <text>cytidine + ATP = CMP + ADP + H(+)</text>
        <dbReference type="Rhea" id="RHEA:24674"/>
        <dbReference type="ChEBI" id="CHEBI:15378"/>
        <dbReference type="ChEBI" id="CHEBI:17562"/>
        <dbReference type="ChEBI" id="CHEBI:30616"/>
        <dbReference type="ChEBI" id="CHEBI:60377"/>
        <dbReference type="ChEBI" id="CHEBI:456216"/>
        <dbReference type="EC" id="2.7.1.48"/>
    </reaction>
</comment>
<dbReference type="EC" id="2.7.1.48" evidence="8"/>